<keyword evidence="3" id="KW-0472">Membrane</keyword>
<dbReference type="Proteomes" id="UP000521199">
    <property type="component" value="Unassembled WGS sequence"/>
</dbReference>
<keyword evidence="3" id="KW-0812">Transmembrane</keyword>
<comment type="caution">
    <text evidence="4">The sequence shown here is derived from an EMBL/GenBank/DDBJ whole genome shotgun (WGS) entry which is preliminary data.</text>
</comment>
<name>A0A7W8D6U0_9GAMM</name>
<dbReference type="PANTHER" id="PTHR44227:SF3">
    <property type="entry name" value="PROTEIN O-MANNOSYL-TRANSFERASE TMTC4"/>
    <property type="match status" value="1"/>
</dbReference>
<protein>
    <recommendedName>
        <fullName evidence="6">Tetratricopeptide repeat protein</fullName>
    </recommendedName>
</protein>
<evidence type="ECO:0000313" key="5">
    <source>
        <dbReference type="Proteomes" id="UP000521199"/>
    </source>
</evidence>
<keyword evidence="2" id="KW-0802">TPR repeat</keyword>
<accession>A0A7W8D6U0</accession>
<dbReference type="InterPro" id="IPR052346">
    <property type="entry name" value="O-mannosyl-transferase_TMTC"/>
</dbReference>
<feature type="transmembrane region" description="Helical" evidence="3">
    <location>
        <begin position="118"/>
        <end position="139"/>
    </location>
</feature>
<organism evidence="4 5">
    <name type="scientific">Chiayiivirga flava</name>
    <dbReference type="NCBI Taxonomy" id="659595"/>
    <lineage>
        <taxon>Bacteria</taxon>
        <taxon>Pseudomonadati</taxon>
        <taxon>Pseudomonadota</taxon>
        <taxon>Gammaproteobacteria</taxon>
        <taxon>Lysobacterales</taxon>
        <taxon>Lysobacteraceae</taxon>
        <taxon>Chiayiivirga</taxon>
    </lineage>
</organism>
<keyword evidence="1" id="KW-0677">Repeat</keyword>
<evidence type="ECO:0000256" key="3">
    <source>
        <dbReference type="SAM" id="Phobius"/>
    </source>
</evidence>
<feature type="transmembrane region" description="Helical" evidence="3">
    <location>
        <begin position="354"/>
        <end position="372"/>
    </location>
</feature>
<feature type="transmembrane region" description="Helical" evidence="3">
    <location>
        <begin position="145"/>
        <end position="162"/>
    </location>
</feature>
<keyword evidence="5" id="KW-1185">Reference proteome</keyword>
<feature type="transmembrane region" description="Helical" evidence="3">
    <location>
        <begin position="197"/>
        <end position="214"/>
    </location>
</feature>
<evidence type="ECO:0000256" key="1">
    <source>
        <dbReference type="ARBA" id="ARBA00022737"/>
    </source>
</evidence>
<evidence type="ECO:0008006" key="6">
    <source>
        <dbReference type="Google" id="ProtNLM"/>
    </source>
</evidence>
<feature type="transmembrane region" description="Helical" evidence="3">
    <location>
        <begin position="384"/>
        <end position="407"/>
    </location>
</feature>
<evidence type="ECO:0000256" key="2">
    <source>
        <dbReference type="ARBA" id="ARBA00022803"/>
    </source>
</evidence>
<feature type="transmembrane region" description="Helical" evidence="3">
    <location>
        <begin position="300"/>
        <end position="318"/>
    </location>
</feature>
<proteinExistence type="predicted"/>
<sequence>MSRATAGMCAAFIVAALIYSAGLPGPFLFDDAVNLQPIKLWLDGEASWFAVVSGNESGALGRPVAMATFTLSALAGGVDPFAYKTGNLLIHLLTATAIWLLLRIALQNDSQLSRHAAGLAALLTAIWVLHPLHVSTVLYVVQRMAQLSSLFVLLGLCAYLRGRALLAHSEKEHARWWLFLFFPLMWGLGMLSKENAAVASSLCLVFEAAYFSGHRPKEVKIFFILFLALPLAAGLLMFAWSPRTFLGGYEFRDFTLYERLLSQGRALVEYIGMTAVPRGRLMGVYTDDFAISKGLLSPPGTVWCWMGIATTSWIAVAVRKHLPGFFAGWFFFVVAHGVESTVLPLELYYEHRNYLPSVGLLLAAASVFAWLIKRARVSRTRAILVASLSIAYFAGLATTTLSQAFVWTSKRSIVQQAYENRPQSLRARQERALWALSAYRAPEALEIFANIANSERPRERLLGSLDQFSVQCVLGTGADARLLSTVRQHAPERLTVAEAQSAMMLYDMSDAGRCRVPDEDLAATIDSLVGAAANQDNRAPPKNDMLFLASKFHARAGQWDAAAPLAVASYRSIPRLPVGQAAVRYLERSGQIEAAQALRKEMRERGPA</sequence>
<dbReference type="EMBL" id="JACHHP010000004">
    <property type="protein sequence ID" value="MBB5208975.1"/>
    <property type="molecule type" value="Genomic_DNA"/>
</dbReference>
<gene>
    <name evidence="4" type="ORF">HNQ52_002525</name>
</gene>
<dbReference type="RefSeq" id="WP_183961514.1">
    <property type="nucleotide sequence ID" value="NZ_JACHHP010000004.1"/>
</dbReference>
<feature type="transmembrane region" description="Helical" evidence="3">
    <location>
        <begin position="221"/>
        <end position="240"/>
    </location>
</feature>
<feature type="transmembrane region" description="Helical" evidence="3">
    <location>
        <begin position="325"/>
        <end position="348"/>
    </location>
</feature>
<reference evidence="4 5" key="1">
    <citation type="submission" date="2020-08" db="EMBL/GenBank/DDBJ databases">
        <title>Genomic Encyclopedia of Type Strains, Phase IV (KMG-IV): sequencing the most valuable type-strain genomes for metagenomic binning, comparative biology and taxonomic classification.</title>
        <authorList>
            <person name="Goeker M."/>
        </authorList>
    </citation>
    <scope>NUCLEOTIDE SEQUENCE [LARGE SCALE GENOMIC DNA]</scope>
    <source>
        <strain evidence="4 5">DSM 24163</strain>
    </source>
</reference>
<dbReference type="AlphaFoldDB" id="A0A7W8D6U0"/>
<feature type="transmembrane region" description="Helical" evidence="3">
    <location>
        <begin position="88"/>
        <end position="106"/>
    </location>
</feature>
<keyword evidence="3" id="KW-1133">Transmembrane helix</keyword>
<dbReference type="PANTHER" id="PTHR44227">
    <property type="match status" value="1"/>
</dbReference>
<feature type="transmembrane region" description="Helical" evidence="3">
    <location>
        <begin position="174"/>
        <end position="191"/>
    </location>
</feature>
<evidence type="ECO:0000313" key="4">
    <source>
        <dbReference type="EMBL" id="MBB5208975.1"/>
    </source>
</evidence>